<keyword evidence="7" id="KW-0963">Cytoplasm</keyword>
<feature type="active site" description="Proton acceptor" evidence="7 8">
    <location>
        <position position="178"/>
    </location>
</feature>
<evidence type="ECO:0000259" key="11">
    <source>
        <dbReference type="Pfam" id="PF00056"/>
    </source>
</evidence>
<feature type="binding site" evidence="10">
    <location>
        <begin position="13"/>
        <end position="18"/>
    </location>
    <ligand>
        <name>NAD(+)</name>
        <dbReference type="ChEBI" id="CHEBI:57540"/>
    </ligand>
</feature>
<dbReference type="InterPro" id="IPR015955">
    <property type="entry name" value="Lactate_DH/Glyco_Ohase_4_C"/>
</dbReference>
<dbReference type="AlphaFoldDB" id="A0A2Z4UC39"/>
<feature type="binding site" evidence="7">
    <location>
        <position position="17"/>
    </location>
    <ligand>
        <name>NAD(+)</name>
        <dbReference type="ChEBI" id="CHEBI:57540"/>
    </ligand>
</feature>
<feature type="binding site" evidence="7 10">
    <location>
        <begin position="121"/>
        <end position="123"/>
    </location>
    <ligand>
        <name>NAD(+)</name>
        <dbReference type="ChEBI" id="CHEBI:57540"/>
    </ligand>
</feature>
<dbReference type="OrthoDB" id="9802969at2"/>
<evidence type="ECO:0000256" key="10">
    <source>
        <dbReference type="PIRSR" id="PIRSR000102-3"/>
    </source>
</evidence>
<dbReference type="GO" id="GO:0005737">
    <property type="term" value="C:cytoplasm"/>
    <property type="evidence" value="ECO:0007669"/>
    <property type="project" value="UniProtKB-SubCell"/>
</dbReference>
<name>A0A2Z4UC39_9FIRM</name>
<dbReference type="InterPro" id="IPR001557">
    <property type="entry name" value="L-lactate/malate_DH"/>
</dbReference>
<evidence type="ECO:0000256" key="7">
    <source>
        <dbReference type="HAMAP-Rule" id="MF_00488"/>
    </source>
</evidence>
<dbReference type="SUPFAM" id="SSF51735">
    <property type="entry name" value="NAD(P)-binding Rossmann-fold domains"/>
    <property type="match status" value="1"/>
</dbReference>
<evidence type="ECO:0000256" key="9">
    <source>
        <dbReference type="PIRSR" id="PIRSR000102-2"/>
    </source>
</evidence>
<protein>
    <recommendedName>
        <fullName evidence="3 7">L-lactate dehydrogenase</fullName>
        <shortName evidence="7">L-LDH</shortName>
        <ecNumber evidence="3 7">1.1.1.27</ecNumber>
    </recommendedName>
</protein>
<feature type="binding site" evidence="10">
    <location>
        <position position="98"/>
    </location>
    <ligand>
        <name>NAD(+)</name>
        <dbReference type="ChEBI" id="CHEBI:57540"/>
    </ligand>
</feature>
<feature type="domain" description="Lactate/malate dehydrogenase N-terminal" evidence="11">
    <location>
        <begin position="8"/>
        <end position="145"/>
    </location>
</feature>
<dbReference type="Proteomes" id="UP000250003">
    <property type="component" value="Chromosome"/>
</dbReference>
<feature type="domain" description="Lactate/malate dehydrogenase C-terminal" evidence="12">
    <location>
        <begin position="148"/>
        <end position="308"/>
    </location>
</feature>
<evidence type="ECO:0000313" key="14">
    <source>
        <dbReference type="Proteomes" id="UP000250003"/>
    </source>
</evidence>
<accession>A0A2Z4UC39</accession>
<feature type="binding site" evidence="7">
    <location>
        <position position="104"/>
    </location>
    <ligand>
        <name>NAD(+)</name>
        <dbReference type="ChEBI" id="CHEBI:57540"/>
    </ligand>
</feature>
<gene>
    <name evidence="7" type="primary">ldh</name>
    <name evidence="13" type="ORF">DQQ01_09895</name>
</gene>
<dbReference type="InterPro" id="IPR018177">
    <property type="entry name" value="L-lactate_DH_AS"/>
</dbReference>
<feature type="binding site" evidence="9">
    <location>
        <position position="123"/>
    </location>
    <ligand>
        <name>substrate</name>
    </ligand>
</feature>
<dbReference type="Gene3D" id="3.40.50.720">
    <property type="entry name" value="NAD(P)-binding Rossmann-like Domain"/>
    <property type="match status" value="1"/>
</dbReference>
<dbReference type="NCBIfam" id="NF004863">
    <property type="entry name" value="PRK06223.1"/>
    <property type="match status" value="1"/>
</dbReference>
<dbReference type="PIRSF" id="PIRSF000102">
    <property type="entry name" value="Lac_mal_DH"/>
    <property type="match status" value="1"/>
</dbReference>
<comment type="similarity">
    <text evidence="2 7">Belongs to the LDH/MDH superfamily. LDH family.</text>
</comment>
<evidence type="ECO:0000256" key="8">
    <source>
        <dbReference type="PIRSR" id="PIRSR000102-1"/>
    </source>
</evidence>
<comment type="catalytic activity">
    <reaction evidence="6 7">
        <text>(S)-lactate + NAD(+) = pyruvate + NADH + H(+)</text>
        <dbReference type="Rhea" id="RHEA:23444"/>
        <dbReference type="ChEBI" id="CHEBI:15361"/>
        <dbReference type="ChEBI" id="CHEBI:15378"/>
        <dbReference type="ChEBI" id="CHEBI:16651"/>
        <dbReference type="ChEBI" id="CHEBI:57540"/>
        <dbReference type="ChEBI" id="CHEBI:57945"/>
        <dbReference type="EC" id="1.1.1.27"/>
    </reaction>
</comment>
<feature type="binding site" evidence="7">
    <location>
        <position position="146"/>
    </location>
    <ligand>
        <name>NAD(+)</name>
        <dbReference type="ChEBI" id="CHEBI:57540"/>
    </ligand>
</feature>
<comment type="function">
    <text evidence="7">Catalyzes the conversion of lactate to pyruvate.</text>
</comment>
<feature type="binding site" evidence="7">
    <location>
        <position position="43"/>
    </location>
    <ligand>
        <name>NAD(+)</name>
        <dbReference type="ChEBI" id="CHEBI:57540"/>
    </ligand>
</feature>
<evidence type="ECO:0000256" key="3">
    <source>
        <dbReference type="ARBA" id="ARBA00012967"/>
    </source>
</evidence>
<dbReference type="GO" id="GO:0006089">
    <property type="term" value="P:lactate metabolic process"/>
    <property type="evidence" value="ECO:0007669"/>
    <property type="project" value="TreeGrafter"/>
</dbReference>
<feature type="binding site" evidence="7 9">
    <location>
        <position position="91"/>
    </location>
    <ligand>
        <name>substrate</name>
    </ligand>
</feature>
<reference evidence="14" key="1">
    <citation type="submission" date="2018-06" db="EMBL/GenBank/DDBJ databases">
        <title>Description of Blautia argi sp. nov., a new anaerobic isolated from dog feces.</title>
        <authorList>
            <person name="Chang Y.-H."/>
            <person name="Paek J."/>
            <person name="Shin Y."/>
        </authorList>
    </citation>
    <scope>NUCLEOTIDE SEQUENCE [LARGE SCALE GENOMIC DNA]</scope>
    <source>
        <strain evidence="14">KCTC 15426</strain>
    </source>
</reference>
<evidence type="ECO:0000256" key="5">
    <source>
        <dbReference type="ARBA" id="ARBA00023027"/>
    </source>
</evidence>
<dbReference type="PROSITE" id="PS00064">
    <property type="entry name" value="L_LDH"/>
    <property type="match status" value="1"/>
</dbReference>
<dbReference type="GO" id="GO:0004459">
    <property type="term" value="F:L-lactate dehydrogenase (NAD+) activity"/>
    <property type="evidence" value="ECO:0007669"/>
    <property type="project" value="UniProtKB-UniRule"/>
</dbReference>
<comment type="caution">
    <text evidence="7">Lacks conserved residue(s) required for the propagation of feature annotation.</text>
</comment>
<keyword evidence="4 7" id="KW-0560">Oxidoreductase</keyword>
<feature type="binding site" evidence="7">
    <location>
        <begin position="151"/>
        <end position="154"/>
    </location>
    <ligand>
        <name>substrate</name>
    </ligand>
</feature>
<evidence type="ECO:0000259" key="12">
    <source>
        <dbReference type="Pfam" id="PF02866"/>
    </source>
</evidence>
<dbReference type="SUPFAM" id="SSF56327">
    <property type="entry name" value="LDH C-terminal domain-like"/>
    <property type="match status" value="1"/>
</dbReference>
<dbReference type="PANTHER" id="PTHR43128:SF16">
    <property type="entry name" value="L-LACTATE DEHYDROGENASE"/>
    <property type="match status" value="1"/>
</dbReference>
<dbReference type="KEGG" id="blau:DQQ01_09895"/>
<comment type="subcellular location">
    <subcellularLocation>
        <location evidence="7">Cytoplasm</location>
    </subcellularLocation>
</comment>
<dbReference type="PRINTS" id="PR00086">
    <property type="entry name" value="LLDHDRGNASE"/>
</dbReference>
<keyword evidence="14" id="KW-1185">Reference proteome</keyword>
<comment type="subunit">
    <text evidence="7">Homotetramer.</text>
</comment>
<dbReference type="EMBL" id="CP030280">
    <property type="protein sequence ID" value="AWY98409.1"/>
    <property type="molecule type" value="Genomic_DNA"/>
</dbReference>
<dbReference type="PANTHER" id="PTHR43128">
    <property type="entry name" value="L-2-HYDROXYCARBOXYLATE DEHYDROGENASE (NAD(P)(+))"/>
    <property type="match status" value="1"/>
</dbReference>
<feature type="binding site" evidence="7">
    <location>
        <position position="68"/>
    </location>
    <ligand>
        <name>NAD(+)</name>
        <dbReference type="ChEBI" id="CHEBI:57540"/>
    </ligand>
</feature>
<comment type="pathway">
    <text evidence="1 7">Fermentation; pyruvate fermentation to lactate; (S)-lactate from pyruvate: step 1/1.</text>
</comment>
<dbReference type="FunFam" id="3.40.50.720:FF:000018">
    <property type="entry name" value="Malate dehydrogenase"/>
    <property type="match status" value="1"/>
</dbReference>
<sequence length="315" mass="34083">MRNTHRDKIVVVGAGNVGEAIAYTLMVRVQANDIVLIDVNEDRAKGAAIDIAHGTSFHKQVWVRQGGYEECRDAQIIIITAGIARKPGQTRLELAKTNVSIVKSITENIMKYAENPLILVVSNPADITTMAVLETSGLPANRVIGSGTSLDTARLRYNLSARLHVNVEDIQAYIVGEHGDSQVAVFSSATVGGFPLEEYASQTGVVLDKEELAEHTKNGGAEIIGLKGATFYGVAMAVSTIVETIMKDDSAILPVAHRLDDSFGAWAGAVVSLPCRVGWEGVEAAFQIPMNEEEEKAMNHSVELLKEFWVQVKEQ</sequence>
<dbReference type="NCBIfam" id="TIGR01771">
    <property type="entry name" value="L-LDH-NAD"/>
    <property type="match status" value="1"/>
</dbReference>
<dbReference type="Pfam" id="PF00056">
    <property type="entry name" value="Ldh_1_N"/>
    <property type="match status" value="1"/>
</dbReference>
<organism evidence="13 14">
    <name type="scientific">Blautia argi</name>
    <dbReference type="NCBI Taxonomy" id="1912897"/>
    <lineage>
        <taxon>Bacteria</taxon>
        <taxon>Bacillati</taxon>
        <taxon>Bacillota</taxon>
        <taxon>Clostridia</taxon>
        <taxon>Lachnospirales</taxon>
        <taxon>Lachnospiraceae</taxon>
        <taxon>Blautia</taxon>
    </lineage>
</organism>
<dbReference type="UniPathway" id="UPA00554">
    <property type="reaction ID" value="UER00611"/>
</dbReference>
<dbReference type="InterPro" id="IPR022383">
    <property type="entry name" value="Lactate/malate_DH_C"/>
</dbReference>
<feature type="binding site" evidence="9">
    <location>
        <position position="85"/>
    </location>
    <ligand>
        <name>substrate</name>
    </ligand>
</feature>
<dbReference type="Pfam" id="PF02866">
    <property type="entry name" value="Ldh_1_C"/>
    <property type="match status" value="1"/>
</dbReference>
<dbReference type="InterPro" id="IPR001236">
    <property type="entry name" value="Lactate/malate_DH_N"/>
</dbReference>
<dbReference type="InterPro" id="IPR036291">
    <property type="entry name" value="NAD(P)-bd_dom_sf"/>
</dbReference>
<feature type="binding site" evidence="9">
    <location>
        <position position="154"/>
    </location>
    <ligand>
        <name>substrate</name>
    </ligand>
</feature>
<evidence type="ECO:0000256" key="2">
    <source>
        <dbReference type="ARBA" id="ARBA00006054"/>
    </source>
</evidence>
<dbReference type="EC" id="1.1.1.27" evidence="3 7"/>
<proteinExistence type="inferred from homology"/>
<dbReference type="InterPro" id="IPR011304">
    <property type="entry name" value="L-lactate_DH"/>
</dbReference>
<dbReference type="RefSeq" id="WP_111919898.1">
    <property type="nucleotide sequence ID" value="NZ_CAUWHR010000002.1"/>
</dbReference>
<keyword evidence="5 7" id="KW-0520">NAD</keyword>
<dbReference type="Gene3D" id="3.90.110.10">
    <property type="entry name" value="Lactate dehydrogenase/glycoside hydrolase, family 4, C-terminal"/>
    <property type="match status" value="1"/>
</dbReference>
<evidence type="ECO:0000313" key="13">
    <source>
        <dbReference type="EMBL" id="AWY98409.1"/>
    </source>
</evidence>
<feature type="binding site" evidence="7">
    <location>
        <position position="230"/>
    </location>
    <ligand>
        <name>substrate</name>
    </ligand>
</feature>
<evidence type="ECO:0000256" key="1">
    <source>
        <dbReference type="ARBA" id="ARBA00004843"/>
    </source>
</evidence>
<dbReference type="HAMAP" id="MF_00488">
    <property type="entry name" value="Lactate_dehydrog"/>
    <property type="match status" value="1"/>
</dbReference>
<feature type="binding site" evidence="7 10">
    <location>
        <position position="38"/>
    </location>
    <ligand>
        <name>NAD(+)</name>
        <dbReference type="ChEBI" id="CHEBI:57540"/>
    </ligand>
</feature>
<evidence type="ECO:0000256" key="6">
    <source>
        <dbReference type="ARBA" id="ARBA00049258"/>
    </source>
</evidence>
<evidence type="ECO:0000256" key="4">
    <source>
        <dbReference type="ARBA" id="ARBA00023002"/>
    </source>
</evidence>
<dbReference type="GO" id="GO:0006096">
    <property type="term" value="P:glycolytic process"/>
    <property type="evidence" value="ECO:0007669"/>
    <property type="project" value="UniProtKB-UniRule"/>
</dbReference>
<feature type="binding site" evidence="7">
    <location>
        <begin position="123"/>
        <end position="126"/>
    </location>
    <ligand>
        <name>substrate</name>
    </ligand>
</feature>